<feature type="domain" description="DOMON" evidence="13">
    <location>
        <begin position="58"/>
        <end position="183"/>
    </location>
</feature>
<dbReference type="EMBL" id="CAXHTB010000006">
    <property type="protein sequence ID" value="CAL0307386.1"/>
    <property type="molecule type" value="Genomic_DNA"/>
</dbReference>
<evidence type="ECO:0000259" key="14">
    <source>
        <dbReference type="PROSITE" id="PS50939"/>
    </source>
</evidence>
<comment type="caution">
    <text evidence="15">The sequence shown here is derived from an EMBL/GenBank/DDBJ whole genome shotgun (WGS) entry which is preliminary data.</text>
</comment>
<accession>A0AAV1WDJ0</accession>
<comment type="subcellular location">
    <subcellularLocation>
        <location evidence="1">Membrane</location>
    </subcellularLocation>
</comment>
<protein>
    <recommendedName>
        <fullName evidence="8">Cytochrome b561 and DOMON domain-containing protein</fullName>
    </recommendedName>
</protein>
<dbReference type="AlphaFoldDB" id="A0AAV1WDJ0"/>
<dbReference type="GO" id="GO:0016020">
    <property type="term" value="C:membrane"/>
    <property type="evidence" value="ECO:0007669"/>
    <property type="project" value="UniProtKB-SubCell"/>
</dbReference>
<evidence type="ECO:0000256" key="8">
    <source>
        <dbReference type="PIRNR" id="PIRNR037471"/>
    </source>
</evidence>
<evidence type="ECO:0000256" key="3">
    <source>
        <dbReference type="ARBA" id="ARBA00022692"/>
    </source>
</evidence>
<dbReference type="PIRSF" id="PIRSF037471">
    <property type="entry name" value="UCP037471"/>
    <property type="match status" value="1"/>
</dbReference>
<keyword evidence="9" id="KW-0479">Metal-binding</keyword>
<dbReference type="SMART" id="SM00665">
    <property type="entry name" value="B561"/>
    <property type="match status" value="1"/>
</dbReference>
<keyword evidence="2 8" id="KW-0813">Transport</keyword>
<dbReference type="InterPro" id="IPR045265">
    <property type="entry name" value="AIR12_DOMON"/>
</dbReference>
<feature type="transmembrane region" description="Helical" evidence="11">
    <location>
        <begin position="338"/>
        <end position="360"/>
    </location>
</feature>
<evidence type="ECO:0000313" key="16">
    <source>
        <dbReference type="Proteomes" id="UP001497480"/>
    </source>
</evidence>
<feature type="binding site" description="axial binding residue" evidence="9">
    <location>
        <position position="336"/>
    </location>
    <ligand>
        <name>heme b</name>
        <dbReference type="ChEBI" id="CHEBI:60344"/>
        <label>1</label>
    </ligand>
    <ligandPart>
        <name>Fe</name>
        <dbReference type="ChEBI" id="CHEBI:18248"/>
    </ligandPart>
</feature>
<keyword evidence="4 12" id="KW-0732">Signal</keyword>
<evidence type="ECO:0000256" key="1">
    <source>
        <dbReference type="ARBA" id="ARBA00004370"/>
    </source>
</evidence>
<keyword evidence="16" id="KW-1185">Reference proteome</keyword>
<evidence type="ECO:0000256" key="9">
    <source>
        <dbReference type="PIRSR" id="PIRSR037471-1"/>
    </source>
</evidence>
<feature type="transmembrane region" description="Helical" evidence="11">
    <location>
        <begin position="231"/>
        <end position="252"/>
    </location>
</feature>
<organism evidence="15 16">
    <name type="scientific">Lupinus luteus</name>
    <name type="common">European yellow lupine</name>
    <dbReference type="NCBI Taxonomy" id="3873"/>
    <lineage>
        <taxon>Eukaryota</taxon>
        <taxon>Viridiplantae</taxon>
        <taxon>Streptophyta</taxon>
        <taxon>Embryophyta</taxon>
        <taxon>Tracheophyta</taxon>
        <taxon>Spermatophyta</taxon>
        <taxon>Magnoliopsida</taxon>
        <taxon>eudicotyledons</taxon>
        <taxon>Gunneridae</taxon>
        <taxon>Pentapetalae</taxon>
        <taxon>rosids</taxon>
        <taxon>fabids</taxon>
        <taxon>Fabales</taxon>
        <taxon>Fabaceae</taxon>
        <taxon>Papilionoideae</taxon>
        <taxon>50 kb inversion clade</taxon>
        <taxon>genistoids sensu lato</taxon>
        <taxon>core genistoids</taxon>
        <taxon>Genisteae</taxon>
        <taxon>Lupinus</taxon>
    </lineage>
</organism>
<comment type="cofactor">
    <cofactor evidence="8">
        <name>heme b</name>
        <dbReference type="ChEBI" id="CHEBI:60344"/>
    </cofactor>
    <text evidence="8">Binds 2 heme b groups non-covalently.</text>
</comment>
<dbReference type="Proteomes" id="UP001497480">
    <property type="component" value="Unassembled WGS sequence"/>
</dbReference>
<keyword evidence="3 11" id="KW-0812">Transmembrane</keyword>
<dbReference type="Pfam" id="PF04526">
    <property type="entry name" value="DUF568"/>
    <property type="match status" value="1"/>
</dbReference>
<evidence type="ECO:0000256" key="10">
    <source>
        <dbReference type="SAM" id="MobiDB-lite"/>
    </source>
</evidence>
<feature type="region of interest" description="Disordered" evidence="10">
    <location>
        <begin position="401"/>
        <end position="432"/>
    </location>
</feature>
<evidence type="ECO:0000313" key="15">
    <source>
        <dbReference type="EMBL" id="CAL0307386.1"/>
    </source>
</evidence>
<evidence type="ECO:0000256" key="6">
    <source>
        <dbReference type="ARBA" id="ARBA00022989"/>
    </source>
</evidence>
<dbReference type="GO" id="GO:0046872">
    <property type="term" value="F:metal ion binding"/>
    <property type="evidence" value="ECO:0007669"/>
    <property type="project" value="UniProtKB-KW"/>
</dbReference>
<evidence type="ECO:0000256" key="11">
    <source>
        <dbReference type="SAM" id="Phobius"/>
    </source>
</evidence>
<evidence type="ECO:0000259" key="13">
    <source>
        <dbReference type="PROSITE" id="PS50836"/>
    </source>
</evidence>
<evidence type="ECO:0000256" key="4">
    <source>
        <dbReference type="ARBA" id="ARBA00022729"/>
    </source>
</evidence>
<feature type="signal peptide" evidence="12">
    <location>
        <begin position="1"/>
        <end position="31"/>
    </location>
</feature>
<keyword evidence="6 11" id="KW-1133">Transmembrane helix</keyword>
<feature type="transmembrane region" description="Helical" evidence="11">
    <location>
        <begin position="366"/>
        <end position="392"/>
    </location>
</feature>
<feature type="binding site" description="axial binding residue" evidence="9">
    <location>
        <position position="230"/>
    </location>
    <ligand>
        <name>heme b</name>
        <dbReference type="ChEBI" id="CHEBI:60344"/>
        <label>1</label>
    </ligand>
    <ligandPart>
        <name>Fe</name>
        <dbReference type="ChEBI" id="CHEBI:18248"/>
    </ligandPart>
</feature>
<feature type="transmembrane region" description="Helical" evidence="11">
    <location>
        <begin position="264"/>
        <end position="288"/>
    </location>
</feature>
<proteinExistence type="predicted"/>
<dbReference type="PANTHER" id="PTHR23130:SF175">
    <property type="entry name" value="CYTOCHROME B561 AND DOMON DOMAIN-CONTAINING PROTEIN"/>
    <property type="match status" value="1"/>
</dbReference>
<keyword evidence="5 8" id="KW-0249">Electron transport</keyword>
<feature type="binding site" description="axial binding residue" evidence="9">
    <location>
        <position position="267"/>
    </location>
    <ligand>
        <name>heme b</name>
        <dbReference type="ChEBI" id="CHEBI:60344"/>
        <label>1</label>
    </ligand>
    <ligandPart>
        <name>Fe</name>
        <dbReference type="ChEBI" id="CHEBI:18248"/>
    </ligandPart>
</feature>
<dbReference type="PROSITE" id="PS50836">
    <property type="entry name" value="DOMON"/>
    <property type="match status" value="1"/>
</dbReference>
<sequence length="432" mass="48797">MVKKGQQSMSPSSNFLLLTIFILAFLSNAFGDEQSCSEDFIRLIQKRNITNCKTLRTQGAEFAWNYHYNGTYSTILDILFGARLNSPEGWIAWGVNPGPRAEMIGTKAIIGIKHSDGSLIVNTYNITIETKHGCKLSPSPIGLEVTNRSMENDAVSELYTISARMILPKEYNITRLNHVWQLGKAIGDDGTQPLKHPTTLHNVDSTETIDLTSGLGTSTGQYRSYLRSVHGVLNMIGWGTMLPIGVIIARYFRESPFKFEKKWIYFHITFQVCGFLIGTAGWIIGLYLGHSTRYFKFHAHRTFGIWIFTLTFIQMLAFRLKPKDTDEYLKYWNMYHHFLGYGVITIIIINIFKGISIIQGGKGWRWSYYGILIVLGSVIITLDIAAWVRFFLPNLEKHKNNKRDNNKTPTSGGVPLKEPPPPVGAAAPPEFS</sequence>
<keyword evidence="9" id="KW-0408">Iron</keyword>
<evidence type="ECO:0000256" key="5">
    <source>
        <dbReference type="ARBA" id="ARBA00022982"/>
    </source>
</evidence>
<dbReference type="PANTHER" id="PTHR23130">
    <property type="entry name" value="CYTOCHROME B561 AND DOMON DOMAIN-CONTAINING PROTEIN"/>
    <property type="match status" value="1"/>
</dbReference>
<evidence type="ECO:0000256" key="2">
    <source>
        <dbReference type="ARBA" id="ARBA00022448"/>
    </source>
</evidence>
<gene>
    <name evidence="15" type="ORF">LLUT_LOCUS8446</name>
</gene>
<feature type="transmembrane region" description="Helical" evidence="11">
    <location>
        <begin position="300"/>
        <end position="318"/>
    </location>
</feature>
<evidence type="ECO:0000256" key="7">
    <source>
        <dbReference type="ARBA" id="ARBA00023136"/>
    </source>
</evidence>
<feature type="binding site" description="axial binding residue" evidence="9">
    <location>
        <position position="300"/>
    </location>
    <ligand>
        <name>heme b</name>
        <dbReference type="ChEBI" id="CHEBI:60344"/>
        <label>1</label>
    </ligand>
    <ligandPart>
        <name>Fe</name>
        <dbReference type="ChEBI" id="CHEBI:18248"/>
    </ligandPart>
</feature>
<dbReference type="PROSITE" id="PS50939">
    <property type="entry name" value="CYTOCHROME_B561"/>
    <property type="match status" value="1"/>
</dbReference>
<evidence type="ECO:0000256" key="12">
    <source>
        <dbReference type="SAM" id="SignalP"/>
    </source>
</evidence>
<dbReference type="CDD" id="cd08760">
    <property type="entry name" value="Cyt_b561_FRRS1_like"/>
    <property type="match status" value="1"/>
</dbReference>
<feature type="domain" description="Cytochrome b561" evidence="14">
    <location>
        <begin position="192"/>
        <end position="391"/>
    </location>
</feature>
<keyword evidence="7 8" id="KW-0472">Membrane</keyword>
<feature type="chain" id="PRO_5043841777" description="Cytochrome b561 and DOMON domain-containing protein" evidence="12">
    <location>
        <begin position="32"/>
        <end position="432"/>
    </location>
</feature>
<name>A0AAV1WDJ0_LUPLU</name>
<dbReference type="InterPro" id="IPR017214">
    <property type="entry name" value="UCP037471"/>
</dbReference>
<dbReference type="InterPro" id="IPR006593">
    <property type="entry name" value="Cyt_b561/ferric_Rdtase_TM"/>
</dbReference>
<reference evidence="15 16" key="1">
    <citation type="submission" date="2024-03" db="EMBL/GenBank/DDBJ databases">
        <authorList>
            <person name="Martinez-Hernandez J."/>
        </authorList>
    </citation>
    <scope>NUCLEOTIDE SEQUENCE [LARGE SCALE GENOMIC DNA]</scope>
</reference>
<dbReference type="Gene3D" id="1.20.120.1770">
    <property type="match status" value="1"/>
</dbReference>
<dbReference type="InterPro" id="IPR005018">
    <property type="entry name" value="DOMON_domain"/>
</dbReference>